<dbReference type="CDD" id="cd01127">
    <property type="entry name" value="TrwB_TraG_TraD_VirD4"/>
    <property type="match status" value="2"/>
</dbReference>
<protein>
    <submittedName>
        <fullName evidence="3">Type IV secretion system DNA-binding domain-containing protein</fullName>
    </submittedName>
    <submittedName>
        <fullName evidence="2">Type IV secretion-system coupling protein DNA-binding domain protein</fullName>
    </submittedName>
</protein>
<gene>
    <name evidence="2" type="ORF">FEMY_16840</name>
    <name evidence="3" type="ORF">JZL65_12805</name>
</gene>
<keyword evidence="2" id="KW-0238">DNA-binding</keyword>
<dbReference type="PATRIC" id="fig|1789004.3.peg.1718"/>
<dbReference type="EMBL" id="CP071137">
    <property type="protein sequence ID" value="QWY77325.1"/>
    <property type="molecule type" value="Genomic_DNA"/>
</dbReference>
<sequence length="541" mass="60482">MHHLEMGAGVSYFLRFWGRWGLAALSLRWIGQWSGLDGPWFVHLSTHLLMLASGADMWRHRLLFRSGRFAAGEISIHSLFRRIRNHRTALWLGWGGPWDAIRLQRHWDASMGEPHQLSPVREDRPVWLDNQGRGHMIVLGAPGTGKTQAFLLMALQALARGDTVLVLDPKGGETFPRCLQSAALQRHRVYLEIDAHHPHQGGCLDVLAAGRDPSELASRLCQLLPLAERATVFGQFAWMTLFRIIAALRGLDESLTFSSLRFHVGDQGRQLVRTCWQRWGREHTLSVGMDHLARHDAVHYSKMIVSLLPLLEILATGVLGTLLGSDSGRKRFTLKELIEQRAVVYVSLGALSNARVAQMLGTLVLGELAALAGDRYRASTVQRSAVRIFVDEAAELSGETFVQLLNKGRECDMQVTLAVQTLTDLEVAMGGMAPARMMVGNAAHLLVFRTLDAESCRTLNDRAGRVQIQKRQAGTTAPAPRYWWQGQPRAGAMLQRQWQEVPLIPEGWLTRLEDLHYLGFFSGQGVIWGCLPRLRVPGKVK</sequence>
<dbReference type="RefSeq" id="WP_031596317.1">
    <property type="nucleotide sequence ID" value="NZ_CP053675.1"/>
</dbReference>
<proteinExistence type="predicted"/>
<organism evidence="2 4">
    <name type="scientific">Ferrovum myxofaciens</name>
    <dbReference type="NCBI Taxonomy" id="416213"/>
    <lineage>
        <taxon>Bacteria</taxon>
        <taxon>Pseudomonadati</taxon>
        <taxon>Pseudomonadota</taxon>
        <taxon>Betaproteobacteria</taxon>
        <taxon>Ferrovales</taxon>
        <taxon>Ferrovaceae</taxon>
        <taxon>Ferrovum</taxon>
    </lineage>
</organism>
<dbReference type="InterPro" id="IPR027417">
    <property type="entry name" value="P-loop_NTPase"/>
</dbReference>
<dbReference type="EMBL" id="LRRD01000037">
    <property type="protein sequence ID" value="KXW57795.1"/>
    <property type="molecule type" value="Genomic_DNA"/>
</dbReference>
<reference evidence="3" key="2">
    <citation type="submission" date="2021-02" db="EMBL/GenBank/DDBJ databases">
        <title>Comparative genomics of Ferrovum myxofaciens strains, predominant extremophile bacteria forming large biofilm stalactites in acid mine ecosystems.</title>
        <authorList>
            <person name="Burkartova K."/>
            <person name="Ridl J."/>
            <person name="Pajer P."/>
            <person name="Falteisek L."/>
        </authorList>
    </citation>
    <scope>NUCLEOTIDE SEQUENCE</scope>
    <source>
        <strain evidence="3">MI1III</strain>
    </source>
</reference>
<dbReference type="Pfam" id="PF12696">
    <property type="entry name" value="TraG-D_C"/>
    <property type="match status" value="1"/>
</dbReference>
<dbReference type="Gene3D" id="3.40.50.300">
    <property type="entry name" value="P-loop containing nucleotide triphosphate hydrolases"/>
    <property type="match status" value="2"/>
</dbReference>
<evidence type="ECO:0000313" key="2">
    <source>
        <dbReference type="EMBL" id="KXW57795.1"/>
    </source>
</evidence>
<name>A0A8F3DTR1_9PROT</name>
<dbReference type="Proteomes" id="UP000075653">
    <property type="component" value="Unassembled WGS sequence"/>
</dbReference>
<evidence type="ECO:0000313" key="4">
    <source>
        <dbReference type="Proteomes" id="UP000075653"/>
    </source>
</evidence>
<evidence type="ECO:0000259" key="1">
    <source>
        <dbReference type="Pfam" id="PF12696"/>
    </source>
</evidence>
<dbReference type="InterPro" id="IPR032689">
    <property type="entry name" value="TraG-D_C"/>
</dbReference>
<reference evidence="2 4" key="1">
    <citation type="submission" date="2016-01" db="EMBL/GenBank/DDBJ databases">
        <title>Genome sequence of the acidophilic iron oxidising Ferrovum strain Z-31.</title>
        <authorList>
            <person name="Poehlein A."/>
            <person name="Ullrich S.R."/>
            <person name="Schloemann M."/>
            <person name="Muehling M."/>
            <person name="Daniel R."/>
        </authorList>
    </citation>
    <scope>NUCLEOTIDE SEQUENCE [LARGE SCALE GENOMIC DNA]</scope>
    <source>
        <strain evidence="2 4">Z-31</strain>
    </source>
</reference>
<accession>A0A149VX41</accession>
<keyword evidence="4" id="KW-1185">Reference proteome</keyword>
<dbReference type="OrthoDB" id="7817736at2"/>
<evidence type="ECO:0000313" key="3">
    <source>
        <dbReference type="EMBL" id="QWY77325.1"/>
    </source>
</evidence>
<dbReference type="GO" id="GO:0003677">
    <property type="term" value="F:DNA binding"/>
    <property type="evidence" value="ECO:0007669"/>
    <property type="project" value="UniProtKB-KW"/>
</dbReference>
<feature type="domain" description="TraD/TraG TraM recognition site" evidence="1">
    <location>
        <begin position="386"/>
        <end position="507"/>
    </location>
</feature>
<accession>A0A8F3DTR1</accession>
<dbReference type="SUPFAM" id="SSF52540">
    <property type="entry name" value="P-loop containing nucleoside triphosphate hydrolases"/>
    <property type="match status" value="1"/>
</dbReference>
<dbReference type="Proteomes" id="UP000683551">
    <property type="component" value="Chromosome"/>
</dbReference>
<dbReference type="AlphaFoldDB" id="A0A8F3DTR1"/>